<dbReference type="OrthoDB" id="2310204at2759"/>
<organism evidence="2 3">
    <name type="scientific">Exidia glandulosa HHB12029</name>
    <dbReference type="NCBI Taxonomy" id="1314781"/>
    <lineage>
        <taxon>Eukaryota</taxon>
        <taxon>Fungi</taxon>
        <taxon>Dikarya</taxon>
        <taxon>Basidiomycota</taxon>
        <taxon>Agaricomycotina</taxon>
        <taxon>Agaricomycetes</taxon>
        <taxon>Auriculariales</taxon>
        <taxon>Exidiaceae</taxon>
        <taxon>Exidia</taxon>
    </lineage>
</organism>
<gene>
    <name evidence="2" type="ORF">EXIGLDRAFT_720992</name>
</gene>
<accession>A0A165G2C8</accession>
<proteinExistence type="predicted"/>
<reference evidence="2 3" key="1">
    <citation type="journal article" date="2016" name="Mol. Biol. Evol.">
        <title>Comparative Genomics of Early-Diverging Mushroom-Forming Fungi Provides Insights into the Origins of Lignocellulose Decay Capabilities.</title>
        <authorList>
            <person name="Nagy L.G."/>
            <person name="Riley R."/>
            <person name="Tritt A."/>
            <person name="Adam C."/>
            <person name="Daum C."/>
            <person name="Floudas D."/>
            <person name="Sun H."/>
            <person name="Yadav J.S."/>
            <person name="Pangilinan J."/>
            <person name="Larsson K.H."/>
            <person name="Matsuura K."/>
            <person name="Barry K."/>
            <person name="Labutti K."/>
            <person name="Kuo R."/>
            <person name="Ohm R.A."/>
            <person name="Bhattacharya S.S."/>
            <person name="Shirouzu T."/>
            <person name="Yoshinaga Y."/>
            <person name="Martin F.M."/>
            <person name="Grigoriev I.V."/>
            <person name="Hibbett D.S."/>
        </authorList>
    </citation>
    <scope>NUCLEOTIDE SEQUENCE [LARGE SCALE GENOMIC DNA]</scope>
    <source>
        <strain evidence="2 3">HHB12029</strain>
    </source>
</reference>
<sequence>MLNIAIVALAAVAQRSLALDIVFTEKCADVTPVEPVAPITDPWIDPRLRGGRMLDSVYAWRIGEPLNVIISGQSHADVLSQTGFVDYARSIGFSDECLGLHMGTVHEADLGDGMGWRPEQLLARQTFRTSLEIPLWGTTCWESLAGGNHFRAWRQNGSLANTGAWFLAVSQEMSGREHHMIVDNGYNLGRDLLVSRAVSPPKGSLWVADVAWIQGLIEPGVKGINHAIRQDGLVALLTVRRREPSKPSRKWPSLWAVLRFLLPFLPL</sequence>
<feature type="signal peptide" evidence="1">
    <location>
        <begin position="1"/>
        <end position="18"/>
    </location>
</feature>
<evidence type="ECO:0008006" key="4">
    <source>
        <dbReference type="Google" id="ProtNLM"/>
    </source>
</evidence>
<dbReference type="Proteomes" id="UP000077266">
    <property type="component" value="Unassembled WGS sequence"/>
</dbReference>
<keyword evidence="1" id="KW-0732">Signal</keyword>
<dbReference type="InParanoid" id="A0A165G2C8"/>
<feature type="chain" id="PRO_5007858032" description="Phosphodiester glycosidase domain-containing protein" evidence="1">
    <location>
        <begin position="19"/>
        <end position="267"/>
    </location>
</feature>
<dbReference type="EMBL" id="KV426061">
    <property type="protein sequence ID" value="KZV89882.1"/>
    <property type="molecule type" value="Genomic_DNA"/>
</dbReference>
<dbReference type="AlphaFoldDB" id="A0A165G2C8"/>
<evidence type="ECO:0000256" key="1">
    <source>
        <dbReference type="SAM" id="SignalP"/>
    </source>
</evidence>
<protein>
    <recommendedName>
        <fullName evidence="4">Phosphodiester glycosidase domain-containing protein</fullName>
    </recommendedName>
</protein>
<name>A0A165G2C8_EXIGL</name>
<keyword evidence="3" id="KW-1185">Reference proteome</keyword>
<dbReference type="STRING" id="1314781.A0A165G2C8"/>
<evidence type="ECO:0000313" key="3">
    <source>
        <dbReference type="Proteomes" id="UP000077266"/>
    </source>
</evidence>
<evidence type="ECO:0000313" key="2">
    <source>
        <dbReference type="EMBL" id="KZV89882.1"/>
    </source>
</evidence>